<gene>
    <name evidence="7" type="ORF">OXX778_LOCUS15574</name>
</gene>
<dbReference type="OrthoDB" id="2015831at2759"/>
<dbReference type="PROSITE" id="PS51450">
    <property type="entry name" value="LRR"/>
    <property type="match status" value="1"/>
</dbReference>
<name>A0A814FK75_9BILA</name>
<comment type="caution">
    <text evidence="7">The sequence shown here is derived from an EMBL/GenBank/DDBJ whole genome shotgun (WGS) entry which is preliminary data.</text>
</comment>
<evidence type="ECO:0000256" key="6">
    <source>
        <dbReference type="SAM" id="SignalP"/>
    </source>
</evidence>
<keyword evidence="5" id="KW-1133">Transmembrane helix</keyword>
<dbReference type="InterPro" id="IPR001611">
    <property type="entry name" value="Leu-rich_rpt"/>
</dbReference>
<sequence length="1059" mass="123524">MVFMLKILMLTSFLDVCKTYSLTNGYHDTNMKMCKYLYIDKNTAKMSLNLKTLFIQNNFKINLNLNTFKTIESNCFESDLSFNEIHPDDPNFVFYGVDLSNNYLDDSQLESIINKNSVFKYYLNSIKYLNLSNNNLNFLNSKSLNNYLDNEINSMRDSVILEPNDPGSLLNRFFHLESLILDNNPRLSVNFRNFLSIFSKLKVLSLNHCSTGSSISKFSIEPFQLSYLSLVSNQITDEFLSNFSQMSVDILDLSGNELKNFKNIFENFDKLNRVNLEKNLLTTFDVTHVKQNLNELNLKYNLIFNTSQSKFYSNTTRINLKLLGNPLICDCNSIWLIKELENFKLNRQEQNPKFALLNRKKPKSNQNDSIRLVYRRSFEELSSHLYNLDQNSSELMKRQKRIKFNELKTRILDLDQLTCSFLTSSNYELNNLTENFYQGVKSDEFNSFIEYREKLISNTKSSDFICMYEDHCRPNECDCCDFVHCHCRSICPSKCRCYYDIDQSKNIIDCSALNLLDIDNERPIELATDVRFNSNNLKVIKSHSFFGFSNVKYLYLQNNKISYMENECFDDLKNSLKLINLANNDIKYLIGDEFYNFTSLEILILTNNPLKQIDKLDLFALWNVQKLKLVLMENANMSLESLITLESLTKKNSNAILKSDLKMLRTSTIRTTSTSRIFTISRTSRKTSLRNFITTRTNFENFLLTTENLTSNTTLIKIEKFPHINSPFYLLIFALMVSVFLISLLLIIFLLFKKSSYEKKRPQYLNYVPKLMDHNDYYQSDQLSLSEDSDSDMKKSKLFRSCHRKSTCSSDSCESTYDGQSNNDSVSVPVSRSIENFNIYVYFNIIDNDYVANHLLPLLKKCLTLIPDPKLILKPLKTYFVSQADTMSLDFSNESYSSYYSSIYNAKKQNNNVNAVLLVLSENFYGYRRQMNDSFVSIKYKTNPNLYSINTNLNTTYMTLSKSVDVCFKKAFRIHLDKSLSLSNRTSTVMTKKSKKPRDSLYMTTTNESQSSSFIDDMFNSNGFNEKLLEKLEKYLQYICLKSNTFSKSNFSYVDYTKR</sequence>
<dbReference type="Pfam" id="PF13855">
    <property type="entry name" value="LRR_8"/>
    <property type="match status" value="1"/>
</dbReference>
<keyword evidence="5" id="KW-0472">Membrane</keyword>
<evidence type="ECO:0000313" key="8">
    <source>
        <dbReference type="Proteomes" id="UP000663879"/>
    </source>
</evidence>
<evidence type="ECO:0000256" key="3">
    <source>
        <dbReference type="ARBA" id="ARBA00022737"/>
    </source>
</evidence>
<organism evidence="7 8">
    <name type="scientific">Brachionus calyciflorus</name>
    <dbReference type="NCBI Taxonomy" id="104777"/>
    <lineage>
        <taxon>Eukaryota</taxon>
        <taxon>Metazoa</taxon>
        <taxon>Spiralia</taxon>
        <taxon>Gnathifera</taxon>
        <taxon>Rotifera</taxon>
        <taxon>Eurotatoria</taxon>
        <taxon>Monogononta</taxon>
        <taxon>Pseudotrocha</taxon>
        <taxon>Ploima</taxon>
        <taxon>Brachionidae</taxon>
        <taxon>Brachionus</taxon>
    </lineage>
</organism>
<dbReference type="Proteomes" id="UP000663879">
    <property type="component" value="Unassembled WGS sequence"/>
</dbReference>
<dbReference type="PANTHER" id="PTHR24369:SF210">
    <property type="entry name" value="CHAOPTIN-RELATED"/>
    <property type="match status" value="1"/>
</dbReference>
<keyword evidence="5" id="KW-0812">Transmembrane</keyword>
<proteinExistence type="predicted"/>
<dbReference type="PANTHER" id="PTHR24369">
    <property type="entry name" value="ANTIGEN BSP, PUTATIVE-RELATED"/>
    <property type="match status" value="1"/>
</dbReference>
<dbReference type="InterPro" id="IPR032675">
    <property type="entry name" value="LRR_dom_sf"/>
</dbReference>
<evidence type="ECO:0000256" key="5">
    <source>
        <dbReference type="SAM" id="Phobius"/>
    </source>
</evidence>
<keyword evidence="8" id="KW-1185">Reference proteome</keyword>
<evidence type="ECO:0000256" key="2">
    <source>
        <dbReference type="ARBA" id="ARBA00022729"/>
    </source>
</evidence>
<dbReference type="Gene3D" id="3.80.10.10">
    <property type="entry name" value="Ribonuclease Inhibitor"/>
    <property type="match status" value="2"/>
</dbReference>
<feature type="transmembrane region" description="Helical" evidence="5">
    <location>
        <begin position="728"/>
        <end position="752"/>
    </location>
</feature>
<dbReference type="EMBL" id="CAJNOC010003471">
    <property type="protein sequence ID" value="CAF0984117.1"/>
    <property type="molecule type" value="Genomic_DNA"/>
</dbReference>
<evidence type="ECO:0000256" key="1">
    <source>
        <dbReference type="ARBA" id="ARBA00022614"/>
    </source>
</evidence>
<dbReference type="InterPro" id="IPR050541">
    <property type="entry name" value="LRR_TM_domain-containing"/>
</dbReference>
<evidence type="ECO:0000313" key="7">
    <source>
        <dbReference type="EMBL" id="CAF0984117.1"/>
    </source>
</evidence>
<dbReference type="GO" id="GO:0005886">
    <property type="term" value="C:plasma membrane"/>
    <property type="evidence" value="ECO:0007669"/>
    <property type="project" value="TreeGrafter"/>
</dbReference>
<keyword evidence="3" id="KW-0677">Repeat</keyword>
<dbReference type="SUPFAM" id="SSF52058">
    <property type="entry name" value="L domain-like"/>
    <property type="match status" value="2"/>
</dbReference>
<dbReference type="AlphaFoldDB" id="A0A814FK75"/>
<protein>
    <submittedName>
        <fullName evidence="7">Uncharacterized protein</fullName>
    </submittedName>
</protein>
<feature type="region of interest" description="Disordered" evidence="4">
    <location>
        <begin position="808"/>
        <end position="827"/>
    </location>
</feature>
<dbReference type="SMART" id="SM00369">
    <property type="entry name" value="LRR_TYP"/>
    <property type="match status" value="3"/>
</dbReference>
<feature type="chain" id="PRO_5032394847" evidence="6">
    <location>
        <begin position="20"/>
        <end position="1059"/>
    </location>
</feature>
<feature type="signal peptide" evidence="6">
    <location>
        <begin position="1"/>
        <end position="19"/>
    </location>
</feature>
<accession>A0A814FK75</accession>
<keyword evidence="1" id="KW-0433">Leucine-rich repeat</keyword>
<dbReference type="InterPro" id="IPR003591">
    <property type="entry name" value="Leu-rich_rpt_typical-subtyp"/>
</dbReference>
<reference evidence="7" key="1">
    <citation type="submission" date="2021-02" db="EMBL/GenBank/DDBJ databases">
        <authorList>
            <person name="Nowell W R."/>
        </authorList>
    </citation>
    <scope>NUCLEOTIDE SEQUENCE</scope>
    <source>
        <strain evidence="7">Ploen Becks lab</strain>
    </source>
</reference>
<evidence type="ECO:0000256" key="4">
    <source>
        <dbReference type="SAM" id="MobiDB-lite"/>
    </source>
</evidence>
<keyword evidence="2 6" id="KW-0732">Signal</keyword>